<dbReference type="AlphaFoldDB" id="A0AAD8KTN5"/>
<dbReference type="EMBL" id="JAUHHV010000004">
    <property type="protein sequence ID" value="KAK1426951.1"/>
    <property type="molecule type" value="Genomic_DNA"/>
</dbReference>
<keyword evidence="2" id="KW-1185">Reference proteome</keyword>
<accession>A0AAD8KTN5</accession>
<reference evidence="1" key="1">
    <citation type="journal article" date="2023" name="bioRxiv">
        <title>Improved chromosome-level genome assembly for marigold (Tagetes erecta).</title>
        <authorList>
            <person name="Jiang F."/>
            <person name="Yuan L."/>
            <person name="Wang S."/>
            <person name="Wang H."/>
            <person name="Xu D."/>
            <person name="Wang A."/>
            <person name="Fan W."/>
        </authorList>
    </citation>
    <scope>NUCLEOTIDE SEQUENCE</scope>
    <source>
        <strain evidence="1">WSJ</strain>
        <tissue evidence="1">Leaf</tissue>
    </source>
</reference>
<gene>
    <name evidence="1" type="ORF">QVD17_15633</name>
</gene>
<organism evidence="1 2">
    <name type="scientific">Tagetes erecta</name>
    <name type="common">African marigold</name>
    <dbReference type="NCBI Taxonomy" id="13708"/>
    <lineage>
        <taxon>Eukaryota</taxon>
        <taxon>Viridiplantae</taxon>
        <taxon>Streptophyta</taxon>
        <taxon>Embryophyta</taxon>
        <taxon>Tracheophyta</taxon>
        <taxon>Spermatophyta</taxon>
        <taxon>Magnoliopsida</taxon>
        <taxon>eudicotyledons</taxon>
        <taxon>Gunneridae</taxon>
        <taxon>Pentapetalae</taxon>
        <taxon>asterids</taxon>
        <taxon>campanulids</taxon>
        <taxon>Asterales</taxon>
        <taxon>Asteraceae</taxon>
        <taxon>Asteroideae</taxon>
        <taxon>Heliantheae alliance</taxon>
        <taxon>Tageteae</taxon>
        <taxon>Tagetes</taxon>
    </lineage>
</organism>
<evidence type="ECO:0000313" key="2">
    <source>
        <dbReference type="Proteomes" id="UP001229421"/>
    </source>
</evidence>
<comment type="caution">
    <text evidence="1">The sequence shown here is derived from an EMBL/GenBank/DDBJ whole genome shotgun (WGS) entry which is preliminary data.</text>
</comment>
<evidence type="ECO:0000313" key="1">
    <source>
        <dbReference type="EMBL" id="KAK1426951.1"/>
    </source>
</evidence>
<sequence length="92" mass="10370">MGQYLQPLDPSEVTITQRILIVAVYITTAVKVDASNFQSVSRSNLLNQRNSKAAAHWRKKYDTMAQGRKHSTTSISNINNHEKGYANYKVSN</sequence>
<dbReference type="Proteomes" id="UP001229421">
    <property type="component" value="Unassembled WGS sequence"/>
</dbReference>
<proteinExistence type="predicted"/>
<name>A0AAD8KTN5_TARER</name>
<protein>
    <submittedName>
        <fullName evidence="1">Uncharacterized protein</fullName>
    </submittedName>
</protein>